<dbReference type="PROSITE" id="PS00018">
    <property type="entry name" value="EF_HAND_1"/>
    <property type="match status" value="1"/>
</dbReference>
<gene>
    <name evidence="6" type="primary">OMT3.1</name>
</gene>
<dbReference type="InterPro" id="IPR018247">
    <property type="entry name" value="EF_Hand_1_Ca_BS"/>
</dbReference>
<dbReference type="Gene3D" id="3.40.50.150">
    <property type="entry name" value="Vaccinia Virus protein VP39"/>
    <property type="match status" value="1"/>
</dbReference>
<dbReference type="InterPro" id="IPR050362">
    <property type="entry name" value="Cation-dep_OMT"/>
</dbReference>
<dbReference type="InterPro" id="IPR029063">
    <property type="entry name" value="SAM-dependent_MTases_sf"/>
</dbReference>
<dbReference type="Pfam" id="PF01596">
    <property type="entry name" value="Methyltransf_3"/>
    <property type="match status" value="1"/>
</dbReference>
<dbReference type="AlphaFoldDB" id="A5HK01"/>
<dbReference type="EMBL" id="EF535148">
    <property type="protein sequence ID" value="ABQ02272.1"/>
    <property type="molecule type" value="mRNA"/>
</dbReference>
<dbReference type="InterPro" id="IPR002935">
    <property type="entry name" value="SAM_O-MeTrfase"/>
</dbReference>
<dbReference type="GO" id="GO:0008171">
    <property type="term" value="F:O-methyltransferase activity"/>
    <property type="evidence" value="ECO:0007669"/>
    <property type="project" value="InterPro"/>
</dbReference>
<accession>A5HK01</accession>
<dbReference type="SUPFAM" id="SSF53335">
    <property type="entry name" value="S-adenosyl-L-methionine-dependent methyltransferases"/>
    <property type="match status" value="1"/>
</dbReference>
<dbReference type="CDD" id="cd02440">
    <property type="entry name" value="AdoMet_MTases"/>
    <property type="match status" value="1"/>
</dbReference>
<name>A5HK01_VITVI</name>
<evidence type="ECO:0000256" key="4">
    <source>
        <dbReference type="ARBA" id="ARBA00022723"/>
    </source>
</evidence>
<organism evidence="6">
    <name type="scientific">Vitis vinifera</name>
    <name type="common">Grape</name>
    <dbReference type="NCBI Taxonomy" id="29760"/>
    <lineage>
        <taxon>Eukaryota</taxon>
        <taxon>Viridiplantae</taxon>
        <taxon>Streptophyta</taxon>
        <taxon>Embryophyta</taxon>
        <taxon>Tracheophyta</taxon>
        <taxon>Spermatophyta</taxon>
        <taxon>Magnoliopsida</taxon>
        <taxon>eudicotyledons</taxon>
        <taxon>Gunneridae</taxon>
        <taxon>Pentapetalae</taxon>
        <taxon>rosids</taxon>
        <taxon>Vitales</taxon>
        <taxon>Vitaceae</taxon>
        <taxon>Viteae</taxon>
        <taxon>Vitis</taxon>
    </lineage>
</organism>
<proteinExistence type="evidence at transcript level"/>
<dbReference type="PANTHER" id="PTHR10509">
    <property type="entry name" value="O-METHYLTRANSFERASE-RELATED"/>
    <property type="match status" value="1"/>
</dbReference>
<comment type="similarity">
    <text evidence="5">Belongs to the class I-like SAM-binding methyltransferase superfamily. Cation-dependent O-methyltransferase family.</text>
</comment>
<keyword evidence="4" id="KW-0479">Metal-binding</keyword>
<dbReference type="GO" id="GO:0046872">
    <property type="term" value="F:metal ion binding"/>
    <property type="evidence" value="ECO:0007669"/>
    <property type="project" value="UniProtKB-KW"/>
</dbReference>
<evidence type="ECO:0000256" key="5">
    <source>
        <dbReference type="ARBA" id="ARBA00023453"/>
    </source>
</evidence>
<evidence type="ECO:0000256" key="3">
    <source>
        <dbReference type="ARBA" id="ARBA00022691"/>
    </source>
</evidence>
<keyword evidence="3" id="KW-0949">S-adenosyl-L-methionine</keyword>
<reference evidence="6" key="1">
    <citation type="submission" date="2007-04" db="EMBL/GenBank/DDBJ databases">
        <title>cDNA cloning of O-methyltransferase in Vitis vinifera.</title>
        <authorList>
            <person name="Provenzano S."/>
            <person name="Secchi F."/>
            <person name="Perrone I."/>
            <person name="Schubert A."/>
        </authorList>
    </citation>
    <scope>NUCLEOTIDE SEQUENCE</scope>
    <source>
        <tissue evidence="6">Skin of berries at ripening stages</tissue>
    </source>
</reference>
<protein>
    <submittedName>
        <fullName evidence="6">O-methyltransferase</fullName>
    </submittedName>
</protein>
<dbReference type="GO" id="GO:0032259">
    <property type="term" value="P:methylation"/>
    <property type="evidence" value="ECO:0007669"/>
    <property type="project" value="UniProtKB-KW"/>
</dbReference>
<evidence type="ECO:0000256" key="2">
    <source>
        <dbReference type="ARBA" id="ARBA00022679"/>
    </source>
</evidence>
<sequence>MNVPVDEGLFISMLLKIMNAKKTIELGVFTGYSLLATALALPQDGKIIAVDPDKEAYQTGVPFIKKAGVEHKINFIQSDAMSVLNDLIADGKEEGTLDFAMVDADKENYLNYHELLLKLVRVGGIIAYDNTLWFGSVARSEEEEMMDFERAGRVHLMKLNKFLASDPRVELSHLSIGDGVALCRRLY</sequence>
<dbReference type="OrthoDB" id="10251242at2759"/>
<keyword evidence="1 6" id="KW-0489">Methyltransferase</keyword>
<keyword evidence="2 6" id="KW-0808">Transferase</keyword>
<evidence type="ECO:0000313" key="6">
    <source>
        <dbReference type="EMBL" id="ABQ02272.1"/>
    </source>
</evidence>
<evidence type="ECO:0000256" key="1">
    <source>
        <dbReference type="ARBA" id="ARBA00022603"/>
    </source>
</evidence>
<dbReference type="PROSITE" id="PS51682">
    <property type="entry name" value="SAM_OMT_I"/>
    <property type="match status" value="1"/>
</dbReference>
<dbReference type="PANTHER" id="PTHR10509:SF34">
    <property type="entry name" value="TAPETUM-SPECIFIC METHYLTRANSFERASE 1"/>
    <property type="match status" value="1"/>
</dbReference>
<dbReference type="ExpressionAtlas" id="A5HK01">
    <property type="expression patterns" value="baseline"/>
</dbReference>